<evidence type="ECO:0000256" key="2">
    <source>
        <dbReference type="ARBA" id="ARBA00022448"/>
    </source>
</evidence>
<dbReference type="KEGG" id="eke:EK0264_05235"/>
<dbReference type="InterPro" id="IPR051204">
    <property type="entry name" value="ABC_transp_perm/SBD"/>
</dbReference>
<comment type="similarity">
    <text evidence="6">Belongs to the binding-protein-dependent transport system permease family.</text>
</comment>
<dbReference type="PANTHER" id="PTHR30177:SF33">
    <property type="entry name" value="POSSIBLE OSMOPROTECTANT (GLYCINE BETAINE_CARNITINE_CHOLINE_L-PROLINE) TRANSPORT INTEGRAL MEMBRANE PROTEIN ABC TRANSPORTER PROZ"/>
    <property type="match status" value="1"/>
</dbReference>
<evidence type="ECO:0000256" key="3">
    <source>
        <dbReference type="ARBA" id="ARBA00022692"/>
    </source>
</evidence>
<evidence type="ECO:0000313" key="9">
    <source>
        <dbReference type="Proteomes" id="UP000463857"/>
    </source>
</evidence>
<dbReference type="GO" id="GO:0005886">
    <property type="term" value="C:plasma membrane"/>
    <property type="evidence" value="ECO:0007669"/>
    <property type="project" value="UniProtKB-SubCell"/>
</dbReference>
<dbReference type="FunCoup" id="A0A7L4YVY9">
    <property type="interactions" value="58"/>
</dbReference>
<evidence type="ECO:0000256" key="1">
    <source>
        <dbReference type="ARBA" id="ARBA00004141"/>
    </source>
</evidence>
<reference evidence="8 9" key="1">
    <citation type="journal article" date="2018" name="Int. J. Syst. Evol. Microbiol.">
        <title>Epidermidibacterium keratini gen. nov., sp. nov., a member of the family Sporichthyaceae, isolated from keratin epidermis.</title>
        <authorList>
            <person name="Lee D.G."/>
            <person name="Trujillo M.E."/>
            <person name="Kang S."/>
            <person name="Nam J.J."/>
            <person name="Kim Y.J."/>
        </authorList>
    </citation>
    <scope>NUCLEOTIDE SEQUENCE [LARGE SCALE GENOMIC DNA]</scope>
    <source>
        <strain evidence="8 9">EPI-7</strain>
    </source>
</reference>
<evidence type="ECO:0000256" key="4">
    <source>
        <dbReference type="ARBA" id="ARBA00022989"/>
    </source>
</evidence>
<dbReference type="Proteomes" id="UP000463857">
    <property type="component" value="Chromosome"/>
</dbReference>
<feature type="transmembrane region" description="Helical" evidence="6">
    <location>
        <begin position="151"/>
        <end position="174"/>
    </location>
</feature>
<evidence type="ECO:0000259" key="7">
    <source>
        <dbReference type="PROSITE" id="PS50928"/>
    </source>
</evidence>
<proteinExistence type="inferred from homology"/>
<keyword evidence="4 6" id="KW-1133">Transmembrane helix</keyword>
<dbReference type="PROSITE" id="PS50928">
    <property type="entry name" value="ABC_TM1"/>
    <property type="match status" value="1"/>
</dbReference>
<dbReference type="EMBL" id="CP047156">
    <property type="protein sequence ID" value="QHC02287.1"/>
    <property type="molecule type" value="Genomic_DNA"/>
</dbReference>
<keyword evidence="3 6" id="KW-0812">Transmembrane</keyword>
<dbReference type="CDD" id="cd06261">
    <property type="entry name" value="TM_PBP2"/>
    <property type="match status" value="1"/>
</dbReference>
<dbReference type="OrthoDB" id="5244012at2"/>
<dbReference type="InParanoid" id="A0A7L4YVY9"/>
<organism evidence="8 9">
    <name type="scientific">Epidermidibacterium keratini</name>
    <dbReference type="NCBI Taxonomy" id="1891644"/>
    <lineage>
        <taxon>Bacteria</taxon>
        <taxon>Bacillati</taxon>
        <taxon>Actinomycetota</taxon>
        <taxon>Actinomycetes</taxon>
        <taxon>Sporichthyales</taxon>
        <taxon>Sporichthyaceae</taxon>
        <taxon>Epidermidibacterium</taxon>
    </lineage>
</organism>
<dbReference type="Gene3D" id="1.10.3720.10">
    <property type="entry name" value="MetI-like"/>
    <property type="match status" value="1"/>
</dbReference>
<feature type="domain" description="ABC transmembrane type-1" evidence="7">
    <location>
        <begin position="25"/>
        <end position="204"/>
    </location>
</feature>
<feature type="transmembrane region" description="Helical" evidence="6">
    <location>
        <begin position="29"/>
        <end position="50"/>
    </location>
</feature>
<feature type="transmembrane region" description="Helical" evidence="6">
    <location>
        <begin position="129"/>
        <end position="145"/>
    </location>
</feature>
<keyword evidence="2 6" id="KW-0813">Transport</keyword>
<dbReference type="SUPFAM" id="SSF161098">
    <property type="entry name" value="MetI-like"/>
    <property type="match status" value="1"/>
</dbReference>
<accession>A0A7L4YVY9</accession>
<dbReference type="PANTHER" id="PTHR30177">
    <property type="entry name" value="GLYCINE BETAINE/L-PROLINE TRANSPORT SYSTEM PERMEASE PROTEIN PROW"/>
    <property type="match status" value="1"/>
</dbReference>
<evidence type="ECO:0000256" key="6">
    <source>
        <dbReference type="RuleBase" id="RU363032"/>
    </source>
</evidence>
<dbReference type="AlphaFoldDB" id="A0A7L4YVY9"/>
<dbReference type="InterPro" id="IPR035906">
    <property type="entry name" value="MetI-like_sf"/>
</dbReference>
<evidence type="ECO:0000256" key="5">
    <source>
        <dbReference type="ARBA" id="ARBA00023136"/>
    </source>
</evidence>
<dbReference type="GO" id="GO:0031460">
    <property type="term" value="P:glycine betaine transport"/>
    <property type="evidence" value="ECO:0007669"/>
    <property type="project" value="TreeGrafter"/>
</dbReference>
<name>A0A7L4YVY9_9ACTN</name>
<comment type="subcellular location">
    <subcellularLocation>
        <location evidence="6">Cell membrane</location>
        <topology evidence="6">Multi-pass membrane protein</topology>
    </subcellularLocation>
    <subcellularLocation>
        <location evidence="1">Membrane</location>
        <topology evidence="1">Multi-pass membrane protein</topology>
    </subcellularLocation>
</comment>
<gene>
    <name evidence="8" type="ORF">EK0264_05235</name>
</gene>
<feature type="transmembrane region" description="Helical" evidence="6">
    <location>
        <begin position="186"/>
        <end position="207"/>
    </location>
</feature>
<dbReference type="InterPro" id="IPR000515">
    <property type="entry name" value="MetI-like"/>
</dbReference>
<keyword evidence="5 6" id="KW-0472">Membrane</keyword>
<evidence type="ECO:0000313" key="8">
    <source>
        <dbReference type="EMBL" id="QHC02287.1"/>
    </source>
</evidence>
<dbReference type="Pfam" id="PF00528">
    <property type="entry name" value="BPD_transp_1"/>
    <property type="match status" value="1"/>
</dbReference>
<sequence length="248" mass="25621">MNYFDYLLNPINWAWSTPGSLPQRILEHLQYTATALVIAALIALPLGAYIGHTGRGAFLAINAVNATRALPTFGLLSLLVTLMGLGQLPVQIALVVLAVPPILANTYAGIQAVDPSTVDAARGVGMRPMGVLLGVETPIALPLIISGLRSAALQVVATATIAAYVGLGGLGRLLVDGLALYQYDRVIAGAVLVALLALAIDLLGGLIERLVVSPGVTQRFSSRTTAPSVQAAVAEQSVTSQPTKGPSE</sequence>
<dbReference type="GO" id="GO:0055085">
    <property type="term" value="P:transmembrane transport"/>
    <property type="evidence" value="ECO:0007669"/>
    <property type="project" value="InterPro"/>
</dbReference>
<protein>
    <submittedName>
        <fullName evidence="8">ABC transporter permease subunit</fullName>
    </submittedName>
</protein>
<keyword evidence="9" id="KW-1185">Reference proteome</keyword>